<evidence type="ECO:0000313" key="2">
    <source>
        <dbReference type="EMBL" id="OMJ70714.1"/>
    </source>
</evidence>
<organism evidence="2 3">
    <name type="scientific">Stentor coeruleus</name>
    <dbReference type="NCBI Taxonomy" id="5963"/>
    <lineage>
        <taxon>Eukaryota</taxon>
        <taxon>Sar</taxon>
        <taxon>Alveolata</taxon>
        <taxon>Ciliophora</taxon>
        <taxon>Postciliodesmatophora</taxon>
        <taxon>Heterotrichea</taxon>
        <taxon>Heterotrichida</taxon>
        <taxon>Stentoridae</taxon>
        <taxon>Stentor</taxon>
    </lineage>
</organism>
<evidence type="ECO:0000256" key="1">
    <source>
        <dbReference type="SAM" id="Coils"/>
    </source>
</evidence>
<sequence>MISATDQQIRKIELSDSFRSDRTSEIELSPQEVSQMIDSLHSALIMSKVLPRESPKPEPTLPNLSYLINIMCDEFLLEIDQPMIKTNFSPELHLKTTQENPVEIVNEELETEELLNRLLFADRDIILTEKNCKELSALIIELSKNSSTSELRVHKQRLEEKLICYGEDLIKHKRILKDKEKEVQKLQKQLIHLKEEREFYVNPIYPSSISHTDTPGLSECTDY</sequence>
<name>A0A1R2B1Q9_9CILI</name>
<keyword evidence="3" id="KW-1185">Reference proteome</keyword>
<dbReference type="AlphaFoldDB" id="A0A1R2B1Q9"/>
<keyword evidence="1" id="KW-0175">Coiled coil</keyword>
<dbReference type="Proteomes" id="UP000187209">
    <property type="component" value="Unassembled WGS sequence"/>
</dbReference>
<feature type="coiled-coil region" evidence="1">
    <location>
        <begin position="169"/>
        <end position="196"/>
    </location>
</feature>
<protein>
    <submittedName>
        <fullName evidence="2">Uncharacterized protein</fullName>
    </submittedName>
</protein>
<proteinExistence type="predicted"/>
<gene>
    <name evidence="2" type="ORF">SteCoe_31242</name>
</gene>
<reference evidence="2 3" key="1">
    <citation type="submission" date="2016-11" db="EMBL/GenBank/DDBJ databases">
        <title>The macronuclear genome of Stentor coeruleus: a giant cell with tiny introns.</title>
        <authorList>
            <person name="Slabodnick M."/>
            <person name="Ruby J.G."/>
            <person name="Reiff S.B."/>
            <person name="Swart E.C."/>
            <person name="Gosai S."/>
            <person name="Prabakaran S."/>
            <person name="Witkowska E."/>
            <person name="Larue G.E."/>
            <person name="Fisher S."/>
            <person name="Freeman R.M."/>
            <person name="Gunawardena J."/>
            <person name="Chu W."/>
            <person name="Stover N.A."/>
            <person name="Gregory B.D."/>
            <person name="Nowacki M."/>
            <person name="Derisi J."/>
            <person name="Roy S.W."/>
            <person name="Marshall W.F."/>
            <person name="Sood P."/>
        </authorList>
    </citation>
    <scope>NUCLEOTIDE SEQUENCE [LARGE SCALE GENOMIC DNA]</scope>
    <source>
        <strain evidence="2">WM001</strain>
    </source>
</reference>
<evidence type="ECO:0000313" key="3">
    <source>
        <dbReference type="Proteomes" id="UP000187209"/>
    </source>
</evidence>
<accession>A0A1R2B1Q9</accession>
<dbReference type="EMBL" id="MPUH01001060">
    <property type="protein sequence ID" value="OMJ70714.1"/>
    <property type="molecule type" value="Genomic_DNA"/>
</dbReference>
<comment type="caution">
    <text evidence="2">The sequence shown here is derived from an EMBL/GenBank/DDBJ whole genome shotgun (WGS) entry which is preliminary data.</text>
</comment>